<keyword evidence="11" id="KW-1185">Reference proteome</keyword>
<organism evidence="10 11">
    <name type="scientific">Pleomassaria siparia CBS 279.74</name>
    <dbReference type="NCBI Taxonomy" id="1314801"/>
    <lineage>
        <taxon>Eukaryota</taxon>
        <taxon>Fungi</taxon>
        <taxon>Dikarya</taxon>
        <taxon>Ascomycota</taxon>
        <taxon>Pezizomycotina</taxon>
        <taxon>Dothideomycetes</taxon>
        <taxon>Pleosporomycetidae</taxon>
        <taxon>Pleosporales</taxon>
        <taxon>Pleomassariaceae</taxon>
        <taxon>Pleomassaria</taxon>
    </lineage>
</organism>
<comment type="cofactor">
    <cofactor evidence="1">
        <name>Zn(2+)</name>
        <dbReference type="ChEBI" id="CHEBI:29105"/>
    </cofactor>
</comment>
<keyword evidence="7" id="KW-0482">Metalloprotease</keyword>
<evidence type="ECO:0000256" key="5">
    <source>
        <dbReference type="ARBA" id="ARBA00022801"/>
    </source>
</evidence>
<evidence type="ECO:0000313" key="10">
    <source>
        <dbReference type="EMBL" id="KAF2705891.1"/>
    </source>
</evidence>
<dbReference type="EMBL" id="MU005777">
    <property type="protein sequence ID" value="KAF2705891.1"/>
    <property type="molecule type" value="Genomic_DNA"/>
</dbReference>
<keyword evidence="5" id="KW-0378">Hydrolase</keyword>
<dbReference type="PROSITE" id="PS51257">
    <property type="entry name" value="PROKAR_LIPOPROTEIN"/>
    <property type="match status" value="1"/>
</dbReference>
<evidence type="ECO:0000259" key="9">
    <source>
        <dbReference type="SMART" id="SM01351"/>
    </source>
</evidence>
<feature type="chain" id="PRO_5026345022" evidence="8">
    <location>
        <begin position="17"/>
        <end position="173"/>
    </location>
</feature>
<evidence type="ECO:0000256" key="2">
    <source>
        <dbReference type="ARBA" id="ARBA00010279"/>
    </source>
</evidence>
<dbReference type="InterPro" id="IPR050414">
    <property type="entry name" value="Fungal_M35_metalloproteases"/>
</dbReference>
<evidence type="ECO:0000256" key="8">
    <source>
        <dbReference type="SAM" id="SignalP"/>
    </source>
</evidence>
<dbReference type="GO" id="GO:0006508">
    <property type="term" value="P:proteolysis"/>
    <property type="evidence" value="ECO:0007669"/>
    <property type="project" value="UniProtKB-KW"/>
</dbReference>
<gene>
    <name evidence="10" type="ORF">K504DRAFT_505617</name>
</gene>
<evidence type="ECO:0000256" key="1">
    <source>
        <dbReference type="ARBA" id="ARBA00001947"/>
    </source>
</evidence>
<keyword evidence="4" id="KW-0479">Metal-binding</keyword>
<evidence type="ECO:0000256" key="4">
    <source>
        <dbReference type="ARBA" id="ARBA00022723"/>
    </source>
</evidence>
<reference evidence="10" key="1">
    <citation type="journal article" date="2020" name="Stud. Mycol.">
        <title>101 Dothideomycetes genomes: a test case for predicting lifestyles and emergence of pathogens.</title>
        <authorList>
            <person name="Haridas S."/>
            <person name="Albert R."/>
            <person name="Binder M."/>
            <person name="Bloem J."/>
            <person name="Labutti K."/>
            <person name="Salamov A."/>
            <person name="Andreopoulos B."/>
            <person name="Baker S."/>
            <person name="Barry K."/>
            <person name="Bills G."/>
            <person name="Bluhm B."/>
            <person name="Cannon C."/>
            <person name="Castanera R."/>
            <person name="Culley D."/>
            <person name="Daum C."/>
            <person name="Ezra D."/>
            <person name="Gonzalez J."/>
            <person name="Henrissat B."/>
            <person name="Kuo A."/>
            <person name="Liang C."/>
            <person name="Lipzen A."/>
            <person name="Lutzoni F."/>
            <person name="Magnuson J."/>
            <person name="Mondo S."/>
            <person name="Nolan M."/>
            <person name="Ohm R."/>
            <person name="Pangilinan J."/>
            <person name="Park H.-J."/>
            <person name="Ramirez L."/>
            <person name="Alfaro M."/>
            <person name="Sun H."/>
            <person name="Tritt A."/>
            <person name="Yoshinaga Y."/>
            <person name="Zwiers L.-H."/>
            <person name="Turgeon B."/>
            <person name="Goodwin S."/>
            <person name="Spatafora J."/>
            <person name="Crous P."/>
            <person name="Grigoriev I."/>
        </authorList>
    </citation>
    <scope>NUCLEOTIDE SEQUENCE</scope>
    <source>
        <strain evidence="10">CBS 279.74</strain>
    </source>
</reference>
<feature type="signal peptide" evidence="8">
    <location>
        <begin position="1"/>
        <end position="16"/>
    </location>
</feature>
<dbReference type="OrthoDB" id="412874at2759"/>
<keyword evidence="8" id="KW-0732">Signal</keyword>
<protein>
    <submittedName>
        <fullName evidence="10">Zincin</fullName>
    </submittedName>
</protein>
<dbReference type="PANTHER" id="PTHR37016:SF3">
    <property type="entry name" value="NEUTRAL PROTEASE 2-RELATED"/>
    <property type="match status" value="1"/>
</dbReference>
<evidence type="ECO:0000256" key="6">
    <source>
        <dbReference type="ARBA" id="ARBA00022833"/>
    </source>
</evidence>
<keyword evidence="3" id="KW-0645">Protease</keyword>
<evidence type="ECO:0000256" key="7">
    <source>
        <dbReference type="ARBA" id="ARBA00023049"/>
    </source>
</evidence>
<sequence>MRLLVPLLSLVAGCSAATFTSCTPDQVATLEVAIDRATNKSYAAIAHLQDNPTGSELQTTWYGTFDTARYDRILAAFKKFGPDLATKFEYDCSCQGDIVIAYPHNTYGLVTVCSVYFNTELVPATGHRSQWDTLVHEATHFRDVLGATDSGSGVDYCKSIALSDPVTAVKNAE</sequence>
<dbReference type="SMART" id="SM01351">
    <property type="entry name" value="Aspzincin_M35"/>
    <property type="match status" value="1"/>
</dbReference>
<dbReference type="Pfam" id="PF14521">
    <property type="entry name" value="Aspzincin_M35"/>
    <property type="match status" value="1"/>
</dbReference>
<evidence type="ECO:0000256" key="3">
    <source>
        <dbReference type="ARBA" id="ARBA00022670"/>
    </source>
</evidence>
<name>A0A6G1K0A7_9PLEO</name>
<feature type="domain" description="Lysine-specific metallo-endopeptidase" evidence="9">
    <location>
        <begin position="46"/>
        <end position="173"/>
    </location>
</feature>
<accession>A0A6G1K0A7</accession>
<evidence type="ECO:0000313" key="11">
    <source>
        <dbReference type="Proteomes" id="UP000799428"/>
    </source>
</evidence>
<dbReference type="GO" id="GO:0046872">
    <property type="term" value="F:metal ion binding"/>
    <property type="evidence" value="ECO:0007669"/>
    <property type="project" value="UniProtKB-KW"/>
</dbReference>
<dbReference type="SUPFAM" id="SSF55486">
    <property type="entry name" value="Metalloproteases ('zincins'), catalytic domain"/>
    <property type="match status" value="1"/>
</dbReference>
<comment type="similarity">
    <text evidence="2">Belongs to the peptidase M35 family.</text>
</comment>
<keyword evidence="6" id="KW-0862">Zinc</keyword>
<dbReference type="AlphaFoldDB" id="A0A6G1K0A7"/>
<dbReference type="InterPro" id="IPR024079">
    <property type="entry name" value="MetalloPept_cat_dom_sf"/>
</dbReference>
<dbReference type="PANTHER" id="PTHR37016">
    <property type="match status" value="1"/>
</dbReference>
<dbReference type="Proteomes" id="UP000799428">
    <property type="component" value="Unassembled WGS sequence"/>
</dbReference>
<dbReference type="Gene3D" id="3.40.390.10">
    <property type="entry name" value="Collagenase (Catalytic Domain)"/>
    <property type="match status" value="1"/>
</dbReference>
<dbReference type="InterPro" id="IPR029463">
    <property type="entry name" value="Lys_MEP"/>
</dbReference>
<proteinExistence type="inferred from homology"/>
<dbReference type="GO" id="GO:0004222">
    <property type="term" value="F:metalloendopeptidase activity"/>
    <property type="evidence" value="ECO:0007669"/>
    <property type="project" value="InterPro"/>
</dbReference>